<dbReference type="GO" id="GO:0004618">
    <property type="term" value="F:phosphoglycerate kinase activity"/>
    <property type="evidence" value="ECO:0007669"/>
    <property type="project" value="UniProtKB-UniRule"/>
</dbReference>
<evidence type="ECO:0000313" key="15">
    <source>
        <dbReference type="EMBL" id="SIT85651.1"/>
    </source>
</evidence>
<feature type="binding site" evidence="12">
    <location>
        <position position="35"/>
    </location>
    <ligand>
        <name>(2R)-3-phosphoglycerate</name>
        <dbReference type="ChEBI" id="CHEBI:58272"/>
    </ligand>
</feature>
<organism evidence="15 16">
    <name type="scientific">Pontibacter indicus</name>
    <dbReference type="NCBI Taxonomy" id="1317125"/>
    <lineage>
        <taxon>Bacteria</taxon>
        <taxon>Pseudomonadati</taxon>
        <taxon>Bacteroidota</taxon>
        <taxon>Cytophagia</taxon>
        <taxon>Cytophagales</taxon>
        <taxon>Hymenobacteraceae</taxon>
        <taxon>Pontibacter</taxon>
    </lineage>
</organism>
<dbReference type="AlphaFoldDB" id="A0A1R3X3X3"/>
<evidence type="ECO:0000256" key="11">
    <source>
        <dbReference type="HAMAP-Rule" id="MF_00145"/>
    </source>
</evidence>
<dbReference type="Gene3D" id="3.40.50.1260">
    <property type="entry name" value="Phosphoglycerate kinase, N-terminal domain"/>
    <property type="match status" value="2"/>
</dbReference>
<dbReference type="InterPro" id="IPR015824">
    <property type="entry name" value="Phosphoglycerate_kinase_N"/>
</dbReference>
<evidence type="ECO:0000256" key="8">
    <source>
        <dbReference type="ARBA" id="ARBA00022777"/>
    </source>
</evidence>
<dbReference type="InterPro" id="IPR001576">
    <property type="entry name" value="Phosphoglycerate_kinase"/>
</dbReference>
<dbReference type="Proteomes" id="UP000187181">
    <property type="component" value="Unassembled WGS sequence"/>
</dbReference>
<keyword evidence="8 11" id="KW-0418">Kinase</keyword>
<dbReference type="PIRSF" id="PIRSF000724">
    <property type="entry name" value="Pgk"/>
    <property type="match status" value="1"/>
</dbReference>
<dbReference type="InterPro" id="IPR036043">
    <property type="entry name" value="Phosphoglycerate_kinase_sf"/>
</dbReference>
<feature type="binding site" evidence="12">
    <location>
        <position position="117"/>
    </location>
    <ligand>
        <name>(2R)-3-phosphoglycerate</name>
        <dbReference type="ChEBI" id="CHEBI:58272"/>
    </ligand>
</feature>
<dbReference type="STRING" id="1317125.SAMN05444128_1577"/>
<evidence type="ECO:0000256" key="3">
    <source>
        <dbReference type="ARBA" id="ARBA00008982"/>
    </source>
</evidence>
<dbReference type="PANTHER" id="PTHR11406:SF23">
    <property type="entry name" value="PHOSPHOGLYCERATE KINASE 1, CHLOROPLASTIC-RELATED"/>
    <property type="match status" value="1"/>
</dbReference>
<keyword evidence="11" id="KW-0963">Cytoplasm</keyword>
<feature type="binding site" evidence="11 12">
    <location>
        <begin position="19"/>
        <end position="21"/>
    </location>
    <ligand>
        <name>substrate</name>
    </ligand>
</feature>
<dbReference type="OrthoDB" id="9808460at2"/>
<evidence type="ECO:0000256" key="2">
    <source>
        <dbReference type="ARBA" id="ARBA00004838"/>
    </source>
</evidence>
<evidence type="ECO:0000256" key="4">
    <source>
        <dbReference type="ARBA" id="ARBA00013061"/>
    </source>
</evidence>
<dbReference type="RefSeq" id="WP_076667793.1">
    <property type="nucleotide sequence ID" value="NZ_FTPP01000001.1"/>
</dbReference>
<dbReference type="GO" id="GO:0005829">
    <property type="term" value="C:cytosol"/>
    <property type="evidence" value="ECO:0007669"/>
    <property type="project" value="TreeGrafter"/>
</dbReference>
<accession>A0A1R3X3X3</accession>
<keyword evidence="16" id="KW-1185">Reference proteome</keyword>
<evidence type="ECO:0000256" key="10">
    <source>
        <dbReference type="ARBA" id="ARBA00023152"/>
    </source>
</evidence>
<comment type="subcellular location">
    <subcellularLocation>
        <location evidence="11">Cytoplasm</location>
    </subcellularLocation>
</comment>
<dbReference type="GO" id="GO:0006096">
    <property type="term" value="P:glycolytic process"/>
    <property type="evidence" value="ECO:0007669"/>
    <property type="project" value="UniProtKB-UniRule"/>
</dbReference>
<dbReference type="FunFam" id="3.40.50.1260:FF:000007">
    <property type="entry name" value="Phosphoglycerate kinase"/>
    <property type="match status" value="1"/>
</dbReference>
<dbReference type="FunFam" id="3.40.50.1260:FF:000006">
    <property type="entry name" value="Phosphoglycerate kinase"/>
    <property type="match status" value="1"/>
</dbReference>
<feature type="binding site" evidence="11 13">
    <location>
        <position position="202"/>
    </location>
    <ligand>
        <name>ATP</name>
        <dbReference type="ChEBI" id="CHEBI:30616"/>
    </ligand>
</feature>
<dbReference type="GO" id="GO:0043531">
    <property type="term" value="F:ADP binding"/>
    <property type="evidence" value="ECO:0007669"/>
    <property type="project" value="TreeGrafter"/>
</dbReference>
<evidence type="ECO:0000256" key="1">
    <source>
        <dbReference type="ARBA" id="ARBA00000642"/>
    </source>
</evidence>
<evidence type="ECO:0000256" key="5">
    <source>
        <dbReference type="ARBA" id="ARBA00016471"/>
    </source>
</evidence>
<dbReference type="GO" id="GO:0006094">
    <property type="term" value="P:gluconeogenesis"/>
    <property type="evidence" value="ECO:0007669"/>
    <property type="project" value="TreeGrafter"/>
</dbReference>
<comment type="subunit">
    <text evidence="11">Monomer.</text>
</comment>
<dbReference type="Pfam" id="PF00162">
    <property type="entry name" value="PGK"/>
    <property type="match status" value="1"/>
</dbReference>
<gene>
    <name evidence="11" type="primary">pgk</name>
    <name evidence="15" type="ORF">SAMN05444128_1577</name>
</gene>
<evidence type="ECO:0000256" key="9">
    <source>
        <dbReference type="ARBA" id="ARBA00022840"/>
    </source>
</evidence>
<name>A0A1R3X3X3_9BACT</name>
<dbReference type="PANTHER" id="PTHR11406">
    <property type="entry name" value="PHOSPHOGLYCERATE KINASE"/>
    <property type="match status" value="1"/>
</dbReference>
<evidence type="ECO:0000256" key="7">
    <source>
        <dbReference type="ARBA" id="ARBA00022741"/>
    </source>
</evidence>
<feature type="binding site" evidence="11 13">
    <location>
        <begin position="353"/>
        <end position="356"/>
    </location>
    <ligand>
        <name>ATP</name>
        <dbReference type="ChEBI" id="CHEBI:30616"/>
    </ligand>
</feature>
<keyword evidence="6 11" id="KW-0808">Transferase</keyword>
<comment type="similarity">
    <text evidence="3 11 14">Belongs to the phosphoglycerate kinase family.</text>
</comment>
<dbReference type="CDD" id="cd00318">
    <property type="entry name" value="Phosphoglycerate_kinase"/>
    <property type="match status" value="1"/>
</dbReference>
<comment type="pathway">
    <text evidence="2 11">Carbohydrate degradation; glycolysis; pyruvate from D-glyceraldehyde 3-phosphate: step 2/5.</text>
</comment>
<protein>
    <recommendedName>
        <fullName evidence="5 11">Phosphoglycerate kinase</fullName>
        <ecNumber evidence="4 11">2.7.2.3</ecNumber>
    </recommendedName>
</protein>
<feature type="binding site" evidence="11 13">
    <location>
        <position position="324"/>
    </location>
    <ligand>
        <name>ATP</name>
        <dbReference type="ChEBI" id="CHEBI:30616"/>
    </ligand>
</feature>
<proteinExistence type="inferred from homology"/>
<sequence>MRTVDAYNFAGKKALVRVDFNVPLDADYRITDDTRIRAAVPTIQKILNDGGAVILMSHLGRPKTGPEEKYSLRHLVDRLSQEFNTTVKFATDCIGPEAAQLAQDLKPGEILLLENLRFHKAEEKGDPEFARELSKLGDVYVNDAFGTAHREHASTAVIARYFPNDKVMGYVMHAELDNARRVMDNAERPYTAIMGGAKISDKILIIEKLMDKVDNLLIGGGMSYTFVKADGGQIGSSLVEEDKVELASRLIAMAKEKGVNLMIPVDSIIADEFSNEANVDTSLSHHIKPLWMGLDIGPNAREQYADVIRNSKTILWNGPMGVFEMSNFSVGTEAVAEAVVDATRRGAYSLIGGGDSAAAVNQLGYADRVSYVSTGGGALLEYMEGKTLPGVAAIERDDY</sequence>
<dbReference type="EMBL" id="FTPP01000001">
    <property type="protein sequence ID" value="SIT85651.1"/>
    <property type="molecule type" value="Genomic_DNA"/>
</dbReference>
<evidence type="ECO:0000256" key="6">
    <source>
        <dbReference type="ARBA" id="ARBA00022679"/>
    </source>
</evidence>
<dbReference type="HAMAP" id="MF_00145">
    <property type="entry name" value="Phosphoglyc_kinase"/>
    <property type="match status" value="1"/>
</dbReference>
<keyword evidence="7 11" id="KW-0547">Nucleotide-binding</keyword>
<feature type="binding site" evidence="11">
    <location>
        <position position="150"/>
    </location>
    <ligand>
        <name>substrate</name>
    </ligand>
</feature>
<dbReference type="PRINTS" id="PR00477">
    <property type="entry name" value="PHGLYCKINASE"/>
</dbReference>
<dbReference type="SUPFAM" id="SSF53748">
    <property type="entry name" value="Phosphoglycerate kinase"/>
    <property type="match status" value="1"/>
</dbReference>
<feature type="binding site" evidence="11 12">
    <location>
        <begin position="58"/>
        <end position="61"/>
    </location>
    <ligand>
        <name>substrate</name>
    </ligand>
</feature>
<dbReference type="GO" id="GO:0005524">
    <property type="term" value="F:ATP binding"/>
    <property type="evidence" value="ECO:0007669"/>
    <property type="project" value="UniProtKB-KW"/>
</dbReference>
<evidence type="ECO:0000256" key="12">
    <source>
        <dbReference type="PIRSR" id="PIRSR000724-1"/>
    </source>
</evidence>
<evidence type="ECO:0000313" key="16">
    <source>
        <dbReference type="Proteomes" id="UP000187181"/>
    </source>
</evidence>
<dbReference type="EC" id="2.7.2.3" evidence="4 11"/>
<feature type="binding site" evidence="11 13">
    <location>
        <position position="293"/>
    </location>
    <ligand>
        <name>ATP</name>
        <dbReference type="ChEBI" id="CHEBI:30616"/>
    </ligand>
</feature>
<comment type="catalytic activity">
    <reaction evidence="1 11 14">
        <text>(2R)-3-phosphoglycerate + ATP = (2R)-3-phospho-glyceroyl phosphate + ADP</text>
        <dbReference type="Rhea" id="RHEA:14801"/>
        <dbReference type="ChEBI" id="CHEBI:30616"/>
        <dbReference type="ChEBI" id="CHEBI:57604"/>
        <dbReference type="ChEBI" id="CHEBI:58272"/>
        <dbReference type="ChEBI" id="CHEBI:456216"/>
        <dbReference type="EC" id="2.7.2.3"/>
    </reaction>
</comment>
<keyword evidence="10 11" id="KW-0324">Glycolysis</keyword>
<reference evidence="16" key="1">
    <citation type="submission" date="2017-01" db="EMBL/GenBank/DDBJ databases">
        <authorList>
            <person name="Varghese N."/>
            <person name="Submissions S."/>
        </authorList>
    </citation>
    <scope>NUCLEOTIDE SEQUENCE [LARGE SCALE GENOMIC DNA]</scope>
    <source>
        <strain evidence="16">LP100</strain>
    </source>
</reference>
<keyword evidence="9 11" id="KW-0067">ATP-binding</keyword>
<evidence type="ECO:0000256" key="14">
    <source>
        <dbReference type="RuleBase" id="RU000532"/>
    </source>
</evidence>
<feature type="binding site" evidence="11">
    <location>
        <position position="35"/>
    </location>
    <ligand>
        <name>substrate</name>
    </ligand>
</feature>
<feature type="binding site" evidence="11">
    <location>
        <position position="117"/>
    </location>
    <ligand>
        <name>substrate</name>
    </ligand>
</feature>
<feature type="binding site" evidence="12">
    <location>
        <position position="150"/>
    </location>
    <ligand>
        <name>(2R)-3-phosphoglycerate</name>
        <dbReference type="ChEBI" id="CHEBI:58272"/>
    </ligand>
</feature>
<dbReference type="UniPathway" id="UPA00109">
    <property type="reaction ID" value="UER00185"/>
</dbReference>
<evidence type="ECO:0000256" key="13">
    <source>
        <dbReference type="PIRSR" id="PIRSR000724-2"/>
    </source>
</evidence>